<feature type="signal peptide" evidence="5">
    <location>
        <begin position="1"/>
        <end position="16"/>
    </location>
</feature>
<keyword evidence="1" id="KW-0547">Nucleotide-binding</keyword>
<evidence type="ECO:0000256" key="2">
    <source>
        <dbReference type="ARBA" id="ARBA00023134"/>
    </source>
</evidence>
<gene>
    <name evidence="7" type="ORF">CHIRRI_LOCUS11932</name>
</gene>
<comment type="similarity">
    <text evidence="3">Belongs to the TRAFAC class dynamin-like GTPase superfamily. GB1/RHD3 GTPase family.</text>
</comment>
<dbReference type="AlphaFoldDB" id="A0A9N9S3D3"/>
<dbReference type="InterPro" id="IPR030386">
    <property type="entry name" value="G_GB1_RHD3_dom"/>
</dbReference>
<organism evidence="7 8">
    <name type="scientific">Chironomus riparius</name>
    <dbReference type="NCBI Taxonomy" id="315576"/>
    <lineage>
        <taxon>Eukaryota</taxon>
        <taxon>Metazoa</taxon>
        <taxon>Ecdysozoa</taxon>
        <taxon>Arthropoda</taxon>
        <taxon>Hexapoda</taxon>
        <taxon>Insecta</taxon>
        <taxon>Pterygota</taxon>
        <taxon>Neoptera</taxon>
        <taxon>Endopterygota</taxon>
        <taxon>Diptera</taxon>
        <taxon>Nematocera</taxon>
        <taxon>Chironomoidea</taxon>
        <taxon>Chironomidae</taxon>
        <taxon>Chironominae</taxon>
        <taxon>Chironomus</taxon>
    </lineage>
</organism>
<keyword evidence="4" id="KW-0175">Coiled coil</keyword>
<sequence length="683" mass="80219">MQTILFVLLILSSCLSGYLCNESDSTESDSMEDVKEFKLYGNPVNILNVTDRNEFIVDIEGINKILLRPDLIERKIVAVSIVGIFRKGKSFLLNYFLRYLYGNFKSVNHPDNPLNNTEDWMGNKNEPLLGFQWKASIEKVTNGIIMWSDVFIYDTKEGEKFAIVLIDTQGLFDQKTSPSVNSKMFAISTLISSVQIYNLHNVVQEDQLQYLQFTSDFAKLINNIDNEEDQDDLSVEKPFQKIILLMRDWVNKAKYPYGSTGGEKYLNEVLKIQDDHEADARNVRKFIRSSYEEIKCFLMPHPGNKIFETNNFNGEWSKLDEDFVKQMKDLSSWIFNPLNLRKKKTYAEYVTAEDYAEHLKYYIEAVSSNELMNVSSIFESVMESEVNILLQKSIKISRNVLRSNENFENESLLTQLDKIGEQSQKSAINNFLNAIQDFSTNENFITKWSGRLKNQLSKELNDWKVEVTLNYKKFYNAKKLSQEKAGIQLESLKKDFDSKLMILIQKNTMERTRMEEQMKSTMKQADLEKIKIQQEREAERGKLIREKLKDLENAKKECEKIVKSAKNSYQSEIDEIKEREEKLQAQKNKLEKERKDQEKILKDKLERENREHQLEVSRLKVVTSLTEKRLREEMEKAQAMLEAEIKRMILMSKLELEEFKLKQKLKDLQHKSELDRIRNGRRR</sequence>
<feature type="coiled-coil region" evidence="4">
    <location>
        <begin position="544"/>
        <end position="671"/>
    </location>
</feature>
<dbReference type="EMBL" id="OU895879">
    <property type="protein sequence ID" value="CAG9809103.1"/>
    <property type="molecule type" value="Genomic_DNA"/>
</dbReference>
<keyword evidence="8" id="KW-1185">Reference proteome</keyword>
<dbReference type="GO" id="GO:0005525">
    <property type="term" value="F:GTP binding"/>
    <property type="evidence" value="ECO:0007669"/>
    <property type="project" value="UniProtKB-KW"/>
</dbReference>
<dbReference type="OrthoDB" id="7788754at2759"/>
<feature type="chain" id="PRO_5040152551" description="GB1/RHD3-type G domain-containing protein" evidence="5">
    <location>
        <begin position="17"/>
        <end position="683"/>
    </location>
</feature>
<evidence type="ECO:0000313" key="8">
    <source>
        <dbReference type="Proteomes" id="UP001153620"/>
    </source>
</evidence>
<evidence type="ECO:0000256" key="3">
    <source>
        <dbReference type="PROSITE-ProRule" id="PRU01052"/>
    </source>
</evidence>
<name>A0A9N9S3D3_9DIPT</name>
<proteinExistence type="inferred from homology"/>
<evidence type="ECO:0000259" key="6">
    <source>
        <dbReference type="PROSITE" id="PS51715"/>
    </source>
</evidence>
<protein>
    <recommendedName>
        <fullName evidence="6">GB1/RHD3-type G domain-containing protein</fullName>
    </recommendedName>
</protein>
<dbReference type="Pfam" id="PF02263">
    <property type="entry name" value="GBP"/>
    <property type="match status" value="1"/>
</dbReference>
<dbReference type="InterPro" id="IPR015894">
    <property type="entry name" value="Guanylate-bd_N"/>
</dbReference>
<keyword evidence="5" id="KW-0732">Signal</keyword>
<keyword evidence="2" id="KW-0342">GTP-binding</keyword>
<evidence type="ECO:0000256" key="5">
    <source>
        <dbReference type="SAM" id="SignalP"/>
    </source>
</evidence>
<dbReference type="PANTHER" id="PTHR10751">
    <property type="entry name" value="GUANYLATE BINDING PROTEIN"/>
    <property type="match status" value="1"/>
</dbReference>
<feature type="domain" description="GB1/RHD3-type G" evidence="6">
    <location>
        <begin position="73"/>
        <end position="339"/>
    </location>
</feature>
<evidence type="ECO:0000256" key="1">
    <source>
        <dbReference type="ARBA" id="ARBA00022741"/>
    </source>
</evidence>
<dbReference type="PROSITE" id="PS51715">
    <property type="entry name" value="G_GB1_RHD3"/>
    <property type="match status" value="1"/>
</dbReference>
<reference evidence="7" key="2">
    <citation type="submission" date="2022-10" db="EMBL/GenBank/DDBJ databases">
        <authorList>
            <consortium name="ENA_rothamsted_submissions"/>
            <consortium name="culmorum"/>
            <person name="King R."/>
        </authorList>
    </citation>
    <scope>NUCLEOTIDE SEQUENCE</scope>
</reference>
<dbReference type="GO" id="GO:0003924">
    <property type="term" value="F:GTPase activity"/>
    <property type="evidence" value="ECO:0007669"/>
    <property type="project" value="InterPro"/>
</dbReference>
<accession>A0A9N9S3D3</accession>
<dbReference type="SUPFAM" id="SSF52540">
    <property type="entry name" value="P-loop containing nucleoside triphosphate hydrolases"/>
    <property type="match status" value="1"/>
</dbReference>
<dbReference type="Gene3D" id="3.40.50.300">
    <property type="entry name" value="P-loop containing nucleotide triphosphate hydrolases"/>
    <property type="match status" value="1"/>
</dbReference>
<dbReference type="Proteomes" id="UP001153620">
    <property type="component" value="Chromosome 3"/>
</dbReference>
<reference evidence="7" key="1">
    <citation type="submission" date="2022-01" db="EMBL/GenBank/DDBJ databases">
        <authorList>
            <person name="King R."/>
        </authorList>
    </citation>
    <scope>NUCLEOTIDE SEQUENCE</scope>
</reference>
<evidence type="ECO:0000256" key="4">
    <source>
        <dbReference type="SAM" id="Coils"/>
    </source>
</evidence>
<dbReference type="InterPro" id="IPR027417">
    <property type="entry name" value="P-loop_NTPase"/>
</dbReference>
<evidence type="ECO:0000313" key="7">
    <source>
        <dbReference type="EMBL" id="CAG9809103.1"/>
    </source>
</evidence>